<dbReference type="Proteomes" id="UP000287155">
    <property type="component" value="Unassembled WGS sequence"/>
</dbReference>
<dbReference type="EMBL" id="PELW01000330">
    <property type="protein sequence ID" value="RTH23342.1"/>
    <property type="molecule type" value="Genomic_DNA"/>
</dbReference>
<evidence type="ECO:0000313" key="6">
    <source>
        <dbReference type="EMBL" id="RTI18623.1"/>
    </source>
</evidence>
<evidence type="ECO:0000313" key="10">
    <source>
        <dbReference type="Proteomes" id="UP000287155"/>
    </source>
</evidence>
<dbReference type="RefSeq" id="WP_054391935.1">
    <property type="nucleotide sequence ID" value="NZ_PELP01000547.1"/>
</dbReference>
<evidence type="ECO:0000313" key="5">
    <source>
        <dbReference type="EMBL" id="RTI11312.1"/>
    </source>
</evidence>
<evidence type="ECO:0000313" key="11">
    <source>
        <dbReference type="Proteomes" id="UP000288073"/>
    </source>
</evidence>
<dbReference type="EMBL" id="PELP01000547">
    <property type="protein sequence ID" value="RTH00460.1"/>
    <property type="molecule type" value="Genomic_DNA"/>
</dbReference>
<dbReference type="Proteomes" id="UP000286734">
    <property type="component" value="Unassembled WGS sequence"/>
</dbReference>
<gene>
    <name evidence="1" type="ORF">AN926_05520</name>
    <name evidence="6" type="ORF">CSW23_04290</name>
    <name evidence="5" type="ORF">CSW27_12640</name>
    <name evidence="4" type="ORF">CSW29_11530</name>
    <name evidence="3" type="ORF">CSW40_09745</name>
    <name evidence="2" type="ORF">CSW47_13535</name>
</gene>
<dbReference type="Proteomes" id="UP000288073">
    <property type="component" value="Unassembled WGS sequence"/>
</dbReference>
<evidence type="ECO:0008006" key="13">
    <source>
        <dbReference type="Google" id="ProtNLM"/>
    </source>
</evidence>
<evidence type="ECO:0000313" key="9">
    <source>
        <dbReference type="Proteomes" id="UP000286734"/>
    </source>
</evidence>
<proteinExistence type="predicted"/>
<dbReference type="Proteomes" id="UP000288347">
    <property type="component" value="Unassembled WGS sequence"/>
</dbReference>
<sequence>MDYSEMPYQEARKQAVKVLEDGYGDAVILKDAHGYWALYYLYGFQVPPPEAPPHWMEGPFPGEEGIRSPYEMQKFLEEQGDFTYLNDVD</sequence>
<evidence type="ECO:0000313" key="1">
    <source>
        <dbReference type="EMBL" id="KPD32049.1"/>
    </source>
</evidence>
<evidence type="ECO:0000313" key="3">
    <source>
        <dbReference type="EMBL" id="RTH23342.1"/>
    </source>
</evidence>
<dbReference type="Proteomes" id="UP000286712">
    <property type="component" value="Unassembled WGS sequence"/>
</dbReference>
<organism evidence="1 7">
    <name type="scientific">Thermus scotoductus</name>
    <dbReference type="NCBI Taxonomy" id="37636"/>
    <lineage>
        <taxon>Bacteria</taxon>
        <taxon>Thermotogati</taxon>
        <taxon>Deinococcota</taxon>
        <taxon>Deinococci</taxon>
        <taxon>Thermales</taxon>
        <taxon>Thermaceae</taxon>
        <taxon>Thermus</taxon>
    </lineage>
</organism>
<dbReference type="AlphaFoldDB" id="A0A0N0ZRC0"/>
<dbReference type="EMBL" id="LJJR01000013">
    <property type="protein sequence ID" value="KPD32049.1"/>
    <property type="molecule type" value="Genomic_DNA"/>
</dbReference>
<evidence type="ECO:0000313" key="4">
    <source>
        <dbReference type="EMBL" id="RTH97460.1"/>
    </source>
</evidence>
<reference evidence="8 9" key="2">
    <citation type="journal article" date="2019" name="Extremophiles">
        <title>Biogeography of thermophiles and predominance of Thermus scotoductus in domestic water heaters.</title>
        <authorList>
            <person name="Wilpiszeski R.L."/>
            <person name="Zhang Z."/>
            <person name="House C.H."/>
        </authorList>
    </citation>
    <scope>NUCLEOTIDE SEQUENCE [LARGE SCALE GENOMIC DNA]</scope>
    <source>
        <strain evidence="6 11">10_S10</strain>
        <strain evidence="5 10">14_S14</strain>
        <strain evidence="4 12">16_S16</strain>
        <strain evidence="3 8">27_S27</strain>
        <strain evidence="2 9">34_S34</strain>
    </source>
</reference>
<comment type="caution">
    <text evidence="1">The sequence shown here is derived from an EMBL/GenBank/DDBJ whole genome shotgun (WGS) entry which is preliminary data.</text>
</comment>
<dbReference type="Proteomes" id="UP000053099">
    <property type="component" value="Unassembled WGS sequence"/>
</dbReference>
<dbReference type="EMBL" id="PEMH01000375">
    <property type="protein sequence ID" value="RTH97460.1"/>
    <property type="molecule type" value="Genomic_DNA"/>
</dbReference>
<evidence type="ECO:0000313" key="2">
    <source>
        <dbReference type="EMBL" id="RTH00460.1"/>
    </source>
</evidence>
<evidence type="ECO:0000313" key="12">
    <source>
        <dbReference type="Proteomes" id="UP000288347"/>
    </source>
</evidence>
<evidence type="ECO:0000313" key="8">
    <source>
        <dbReference type="Proteomes" id="UP000286712"/>
    </source>
</evidence>
<dbReference type="EMBL" id="PEMJ01000355">
    <property type="protein sequence ID" value="RTI11312.1"/>
    <property type="molecule type" value="Genomic_DNA"/>
</dbReference>
<reference evidence="1 7" key="1">
    <citation type="submission" date="2015-09" db="EMBL/GenBank/DDBJ databases">
        <title>Draft genome sequence of Thermus scotoductus strain K1 isolated from a geothermal spring in Nagorno-Karabakh, Armenia.</title>
        <authorList>
            <person name="Saghatelyan A."/>
            <person name="Poghosyan L."/>
            <person name="Panosyan H."/>
            <person name="Birkeland N.-K."/>
        </authorList>
    </citation>
    <scope>NUCLEOTIDE SEQUENCE [LARGE SCALE GENOMIC DNA]</scope>
    <source>
        <strain evidence="1 7">K1</strain>
    </source>
</reference>
<name>A0A0N0ZRC0_THESC</name>
<dbReference type="PATRIC" id="fig|37636.3.peg.168"/>
<evidence type="ECO:0000313" key="7">
    <source>
        <dbReference type="Proteomes" id="UP000053099"/>
    </source>
</evidence>
<protein>
    <recommendedName>
        <fullName evidence="13">Annexin VII</fullName>
    </recommendedName>
</protein>
<accession>A0A0N0ZRC0</accession>
<dbReference type="EMBL" id="PEMN01000110">
    <property type="protein sequence ID" value="RTI18623.1"/>
    <property type="molecule type" value="Genomic_DNA"/>
</dbReference>